<protein>
    <submittedName>
        <fullName evidence="1">Uncharacterized protein</fullName>
    </submittedName>
</protein>
<reference evidence="1" key="2">
    <citation type="submission" date="2020-11" db="EMBL/GenBank/DDBJ databases">
        <authorList>
            <person name="Cecchin M."/>
            <person name="Marcolungo L."/>
            <person name="Rossato M."/>
            <person name="Girolomoni L."/>
            <person name="Cosentino E."/>
            <person name="Cuine S."/>
            <person name="Li-Beisson Y."/>
            <person name="Delledonne M."/>
            <person name="Ballottari M."/>
        </authorList>
    </citation>
    <scope>NUCLEOTIDE SEQUENCE</scope>
    <source>
        <strain evidence="1">211/11P</strain>
        <tissue evidence="1">Whole cell</tissue>
    </source>
</reference>
<dbReference type="Proteomes" id="UP001055712">
    <property type="component" value="Unassembled WGS sequence"/>
</dbReference>
<accession>A0A9D4TWW9</accession>
<dbReference type="AlphaFoldDB" id="A0A9D4TWW9"/>
<name>A0A9D4TWW9_CHLVU</name>
<organism evidence="1 2">
    <name type="scientific">Chlorella vulgaris</name>
    <name type="common">Green alga</name>
    <dbReference type="NCBI Taxonomy" id="3077"/>
    <lineage>
        <taxon>Eukaryota</taxon>
        <taxon>Viridiplantae</taxon>
        <taxon>Chlorophyta</taxon>
        <taxon>core chlorophytes</taxon>
        <taxon>Trebouxiophyceae</taxon>
        <taxon>Chlorellales</taxon>
        <taxon>Chlorellaceae</taxon>
        <taxon>Chlorella clade</taxon>
        <taxon>Chlorella</taxon>
    </lineage>
</organism>
<dbReference type="EMBL" id="SIDB01000002">
    <property type="protein sequence ID" value="KAI3436673.1"/>
    <property type="molecule type" value="Genomic_DNA"/>
</dbReference>
<keyword evidence="2" id="KW-1185">Reference proteome</keyword>
<sequence>MTSCPRSADSALCAQLASLCWRLNLGATCTSLQQASRAWFPEVTVKVKPGKTDVASLAAWLDRHQAALNLVSDHQYPAATQEWDGSTILAFPTHLATPRALTALAQLTSLDLSGSVGTAPLPHLQHLCPF</sequence>
<evidence type="ECO:0000313" key="1">
    <source>
        <dbReference type="EMBL" id="KAI3436673.1"/>
    </source>
</evidence>
<comment type="caution">
    <text evidence="1">The sequence shown here is derived from an EMBL/GenBank/DDBJ whole genome shotgun (WGS) entry which is preliminary data.</text>
</comment>
<reference evidence="1" key="1">
    <citation type="journal article" date="2019" name="Plant J.">
        <title>Chlorella vulgaris genome assembly and annotation reveals the molecular basis for metabolic acclimation to high light conditions.</title>
        <authorList>
            <person name="Cecchin M."/>
            <person name="Marcolungo L."/>
            <person name="Rossato M."/>
            <person name="Girolomoni L."/>
            <person name="Cosentino E."/>
            <person name="Cuine S."/>
            <person name="Li-Beisson Y."/>
            <person name="Delledonne M."/>
            <person name="Ballottari M."/>
        </authorList>
    </citation>
    <scope>NUCLEOTIDE SEQUENCE</scope>
    <source>
        <strain evidence="1">211/11P</strain>
    </source>
</reference>
<evidence type="ECO:0000313" key="2">
    <source>
        <dbReference type="Proteomes" id="UP001055712"/>
    </source>
</evidence>
<proteinExistence type="predicted"/>
<gene>
    <name evidence="1" type="ORF">D9Q98_006089</name>
</gene>